<evidence type="ECO:0000259" key="4">
    <source>
        <dbReference type="Pfam" id="PF00884"/>
    </source>
</evidence>
<dbReference type="InterPro" id="IPR050738">
    <property type="entry name" value="Sulfatase"/>
</dbReference>
<feature type="chain" id="PRO_5010582856" evidence="3">
    <location>
        <begin position="35"/>
        <end position="610"/>
    </location>
</feature>
<keyword evidence="2" id="KW-0472">Membrane</keyword>
<evidence type="ECO:0000256" key="2">
    <source>
        <dbReference type="SAM" id="Phobius"/>
    </source>
</evidence>
<feature type="signal peptide" evidence="3">
    <location>
        <begin position="1"/>
        <end position="34"/>
    </location>
</feature>
<dbReference type="Gene3D" id="3.30.1120.10">
    <property type="match status" value="1"/>
</dbReference>
<accession>A0A1T5BPB0</accession>
<dbReference type="InterPro" id="IPR017850">
    <property type="entry name" value="Alkaline_phosphatase_core_sf"/>
</dbReference>
<name>A0A1T5BPB0_9SPHN</name>
<gene>
    <name evidence="5" type="ORF">SAMN06295937_100741</name>
</gene>
<feature type="domain" description="Sulfatase N-terminal" evidence="4">
    <location>
        <begin position="44"/>
        <end position="449"/>
    </location>
</feature>
<dbReference type="SUPFAM" id="SSF53649">
    <property type="entry name" value="Alkaline phosphatase-like"/>
    <property type="match status" value="1"/>
</dbReference>
<evidence type="ECO:0000256" key="1">
    <source>
        <dbReference type="ARBA" id="ARBA00008779"/>
    </source>
</evidence>
<evidence type="ECO:0000313" key="5">
    <source>
        <dbReference type="EMBL" id="SKB49066.1"/>
    </source>
</evidence>
<comment type="similarity">
    <text evidence="1">Belongs to the sulfatase family.</text>
</comment>
<dbReference type="PANTHER" id="PTHR42693:SF33">
    <property type="entry name" value="ARYLSULFATASE"/>
    <property type="match status" value="1"/>
</dbReference>
<keyword evidence="3" id="KW-0732">Signal</keyword>
<sequence length="610" mass="65751">MPSTFAWGVNRRRGARRAAALALGISLLVSPLAAAPAPAPAGHPNIVLLVADDWGFSDVGSFGAGYATPNIDALARAGVRFSNFHVSGSCSPTRAMLQTGVMNHRSGLGNMPETIPPEHVGKPGYDTVMNHRVVTIAEMLGAAGYRTYFTGKWHLGSDATRLPGARGYDRAFSLADAGADNFEQRPIEGMYDEARWTEDGKPATLPKNYYSSRFVVDKMIDYIDSGAASGRPFLASVNFLANHIPVQAPDSDIARYSAMYHDGWTALREARARRAAELGIVPAGAPRVTMATTPDWSKLSKDERKAAARVMQAYAGMASAMDREVGRLVAHLKATGQYENTVFVFLSDNGPEPTDPYNRLRNRIFLNLAYDTSFANIGRRNSLSAIGPGWASAAASPLSGYKFSAAEGGLRVPLIIAWPGNGRVRASVISNGFAHVTDIVPTLAELAGVPLHGGTWNGRAVEPVAGRSLVPMLEGMDGSVHGDAPLGYELSGNAALFRGDYKLVRNLPPTGDGQWRLYNIRTDPGETQDLAAAMPDRFAAMQADYRSFAKENGVLDMPPGYTADAQINRYAWEQQGRKRAIQAGAVLAAIVAVLIALIRVWRRRRKAPKR</sequence>
<dbReference type="OrthoDB" id="9803751at2"/>
<evidence type="ECO:0000313" key="6">
    <source>
        <dbReference type="Proteomes" id="UP000190044"/>
    </source>
</evidence>
<evidence type="ECO:0000256" key="3">
    <source>
        <dbReference type="SAM" id="SignalP"/>
    </source>
</evidence>
<dbReference type="AlphaFoldDB" id="A0A1T5BPB0"/>
<keyword evidence="2" id="KW-1133">Transmembrane helix</keyword>
<keyword evidence="2" id="KW-0812">Transmembrane</keyword>
<reference evidence="6" key="1">
    <citation type="submission" date="2017-02" db="EMBL/GenBank/DDBJ databases">
        <authorList>
            <person name="Varghese N."/>
            <person name="Submissions S."/>
        </authorList>
    </citation>
    <scope>NUCLEOTIDE SEQUENCE [LARGE SCALE GENOMIC DNA]</scope>
    <source>
        <strain evidence="6">R11H</strain>
    </source>
</reference>
<proteinExistence type="inferred from homology"/>
<dbReference type="Pfam" id="PF00884">
    <property type="entry name" value="Sulfatase"/>
    <property type="match status" value="1"/>
</dbReference>
<feature type="transmembrane region" description="Helical" evidence="2">
    <location>
        <begin position="580"/>
        <end position="601"/>
    </location>
</feature>
<dbReference type="EMBL" id="FUYP01000007">
    <property type="protein sequence ID" value="SKB49066.1"/>
    <property type="molecule type" value="Genomic_DNA"/>
</dbReference>
<dbReference type="CDD" id="cd16025">
    <property type="entry name" value="PAS_like"/>
    <property type="match status" value="1"/>
</dbReference>
<dbReference type="Gene3D" id="3.40.720.10">
    <property type="entry name" value="Alkaline Phosphatase, subunit A"/>
    <property type="match status" value="1"/>
</dbReference>
<dbReference type="GO" id="GO:0004065">
    <property type="term" value="F:arylsulfatase activity"/>
    <property type="evidence" value="ECO:0007669"/>
    <property type="project" value="TreeGrafter"/>
</dbReference>
<dbReference type="InterPro" id="IPR000917">
    <property type="entry name" value="Sulfatase_N"/>
</dbReference>
<dbReference type="Proteomes" id="UP000190044">
    <property type="component" value="Unassembled WGS sequence"/>
</dbReference>
<dbReference type="RefSeq" id="WP_079638064.1">
    <property type="nucleotide sequence ID" value="NZ_FUYP01000007.1"/>
</dbReference>
<organism evidence="5 6">
    <name type="scientific">Sphingopyxis flava</name>
    <dbReference type="NCBI Taxonomy" id="1507287"/>
    <lineage>
        <taxon>Bacteria</taxon>
        <taxon>Pseudomonadati</taxon>
        <taxon>Pseudomonadota</taxon>
        <taxon>Alphaproteobacteria</taxon>
        <taxon>Sphingomonadales</taxon>
        <taxon>Sphingomonadaceae</taxon>
        <taxon>Sphingopyxis</taxon>
    </lineage>
</organism>
<keyword evidence="6" id="KW-1185">Reference proteome</keyword>
<dbReference type="PANTHER" id="PTHR42693">
    <property type="entry name" value="ARYLSULFATASE FAMILY MEMBER"/>
    <property type="match status" value="1"/>
</dbReference>
<protein>
    <submittedName>
        <fullName evidence="5">Arylsulfatase/uncharacterized sulfatase</fullName>
    </submittedName>
</protein>